<dbReference type="RefSeq" id="WP_156006830.1">
    <property type="nucleotide sequence ID" value="NZ_CP045483.1"/>
</dbReference>
<feature type="domain" description="Glycosyltransferase 2-like" evidence="1">
    <location>
        <begin position="9"/>
        <end position="114"/>
    </location>
</feature>
<evidence type="ECO:0000313" key="2">
    <source>
        <dbReference type="EMBL" id="QGR19746.1"/>
    </source>
</evidence>
<evidence type="ECO:0000259" key="1">
    <source>
        <dbReference type="Pfam" id="PF00535"/>
    </source>
</evidence>
<proteinExistence type="predicted"/>
<dbReference type="Pfam" id="PF00535">
    <property type="entry name" value="Glycos_transf_2"/>
    <property type="match status" value="1"/>
</dbReference>
<dbReference type="EMBL" id="CP045483">
    <property type="protein sequence ID" value="QGR19746.1"/>
    <property type="molecule type" value="Genomic_DNA"/>
</dbReference>
<keyword evidence="3" id="KW-1185">Reference proteome</keyword>
<dbReference type="GeneID" id="42798788"/>
<name>A0A650CPH5_9CREN</name>
<sequence>MTSICVYGTVFNNVNTVEESIKSVWSPDYDIVIVDNYSTDGTWEKLQELKKEYNLTLLRLKSTRGGGRQYALYNCPEGSITAYFDLDNYYNENFHKLLDFTKSTNKVIHGNWFMGGNREHILRKGGWRTDLNFGEDVEFVARIGFDYYVPVIIHYDLYPKYCRNKQREARYAKNIRLYWRRFRNYIDDLTGKAYNFKETIIRWSVYHRTFTIPIGMLGFLLSKTKKSKRFCNKYANPVYIEILALEKMIDNKELGIQDKYFAHLIPEELYSLYPFLRKIVVNKLKEKIGYFEAFQCPLLTVFVKNEDGLNEALNVFNIDRNKCFKVLMDS</sequence>
<dbReference type="AlphaFoldDB" id="A0A650CPH5"/>
<dbReference type="Gene3D" id="3.90.550.10">
    <property type="entry name" value="Spore Coat Polysaccharide Biosynthesis Protein SpsA, Chain A"/>
    <property type="match status" value="1"/>
</dbReference>
<gene>
    <name evidence="2" type="ORF">D1868_06905</name>
</gene>
<organism evidence="2 3">
    <name type="scientific">Stygiolobus azoricus</name>
    <dbReference type="NCBI Taxonomy" id="41675"/>
    <lineage>
        <taxon>Archaea</taxon>
        <taxon>Thermoproteota</taxon>
        <taxon>Thermoprotei</taxon>
        <taxon>Sulfolobales</taxon>
        <taxon>Sulfolobaceae</taxon>
        <taxon>Stygiolobus</taxon>
    </lineage>
</organism>
<dbReference type="GO" id="GO:0016740">
    <property type="term" value="F:transferase activity"/>
    <property type="evidence" value="ECO:0007669"/>
    <property type="project" value="UniProtKB-KW"/>
</dbReference>
<dbReference type="Proteomes" id="UP000423396">
    <property type="component" value="Chromosome"/>
</dbReference>
<keyword evidence="2" id="KW-0808">Transferase</keyword>
<dbReference type="KEGG" id="sazo:D1868_06905"/>
<accession>A0A650CPH5</accession>
<dbReference type="InterPro" id="IPR029044">
    <property type="entry name" value="Nucleotide-diphossugar_trans"/>
</dbReference>
<protein>
    <submittedName>
        <fullName evidence="2">Glycosyltransferase</fullName>
    </submittedName>
</protein>
<reference evidence="2 3" key="1">
    <citation type="submission" date="2019-10" db="EMBL/GenBank/DDBJ databases">
        <title>Genome Sequences from Six Type Strain Members of the Archaeal Family Sulfolobaceae: Acidianus ambivalens, Acidianus infernus, Metallosphaera prunae, Stygiolobus azoricus, Sulfolobus metallicus, and Sulfurisphaera ohwakuensis.</title>
        <authorList>
            <person name="Counts J.A."/>
            <person name="Kelly R.M."/>
        </authorList>
    </citation>
    <scope>NUCLEOTIDE SEQUENCE [LARGE SCALE GENOMIC DNA]</scope>
    <source>
        <strain evidence="2 3">FC6</strain>
    </source>
</reference>
<dbReference type="CDD" id="cd00761">
    <property type="entry name" value="Glyco_tranf_GTA_type"/>
    <property type="match status" value="1"/>
</dbReference>
<evidence type="ECO:0000313" key="3">
    <source>
        <dbReference type="Proteomes" id="UP000423396"/>
    </source>
</evidence>
<dbReference type="SUPFAM" id="SSF53448">
    <property type="entry name" value="Nucleotide-diphospho-sugar transferases"/>
    <property type="match status" value="1"/>
</dbReference>
<dbReference type="InterPro" id="IPR001173">
    <property type="entry name" value="Glyco_trans_2-like"/>
</dbReference>
<dbReference type="OrthoDB" id="43535at2157"/>